<protein>
    <submittedName>
        <fullName evidence="2">Uncharacterized protein</fullName>
    </submittedName>
</protein>
<sequence>SFNSIDLSTMKFAAVFASLLVTALGAAATPLEGRDVFDPPVTSPTTGTVWVSGQTQTVTWDISNPPKEITDAVGMLVLVKDKVTTPLILAENFSILLGHIEVTVPLVFEGSDYQIDLFGDSGNLSQEFTITGSGASF</sequence>
<gene>
    <name evidence="2" type="ORF">FB45DRAFT_750205</name>
</gene>
<name>A0AAD7FLH9_9AGAR</name>
<feature type="chain" id="PRO_5042052579" evidence="1">
    <location>
        <begin position="29"/>
        <end position="137"/>
    </location>
</feature>
<accession>A0AAD7FLH9</accession>
<feature type="signal peptide" evidence="1">
    <location>
        <begin position="1"/>
        <end position="28"/>
    </location>
</feature>
<proteinExistence type="predicted"/>
<keyword evidence="3" id="KW-1185">Reference proteome</keyword>
<dbReference type="EMBL" id="JARKIF010000012">
    <property type="protein sequence ID" value="KAJ7625799.1"/>
    <property type="molecule type" value="Genomic_DNA"/>
</dbReference>
<dbReference type="AlphaFoldDB" id="A0AAD7FLH9"/>
<evidence type="ECO:0000313" key="2">
    <source>
        <dbReference type="EMBL" id="KAJ7625799.1"/>
    </source>
</evidence>
<comment type="caution">
    <text evidence="2">The sequence shown here is derived from an EMBL/GenBank/DDBJ whole genome shotgun (WGS) entry which is preliminary data.</text>
</comment>
<evidence type="ECO:0000313" key="3">
    <source>
        <dbReference type="Proteomes" id="UP001221142"/>
    </source>
</evidence>
<dbReference type="Proteomes" id="UP001221142">
    <property type="component" value="Unassembled WGS sequence"/>
</dbReference>
<reference evidence="2" key="1">
    <citation type="submission" date="2023-03" db="EMBL/GenBank/DDBJ databases">
        <title>Massive genome expansion in bonnet fungi (Mycena s.s.) driven by repeated elements and novel gene families across ecological guilds.</title>
        <authorList>
            <consortium name="Lawrence Berkeley National Laboratory"/>
            <person name="Harder C.B."/>
            <person name="Miyauchi S."/>
            <person name="Viragh M."/>
            <person name="Kuo A."/>
            <person name="Thoen E."/>
            <person name="Andreopoulos B."/>
            <person name="Lu D."/>
            <person name="Skrede I."/>
            <person name="Drula E."/>
            <person name="Henrissat B."/>
            <person name="Morin E."/>
            <person name="Kohler A."/>
            <person name="Barry K."/>
            <person name="LaButti K."/>
            <person name="Morin E."/>
            <person name="Salamov A."/>
            <person name="Lipzen A."/>
            <person name="Mereny Z."/>
            <person name="Hegedus B."/>
            <person name="Baldrian P."/>
            <person name="Stursova M."/>
            <person name="Weitz H."/>
            <person name="Taylor A."/>
            <person name="Grigoriev I.V."/>
            <person name="Nagy L.G."/>
            <person name="Martin F."/>
            <person name="Kauserud H."/>
        </authorList>
    </citation>
    <scope>NUCLEOTIDE SEQUENCE</scope>
    <source>
        <strain evidence="2">9284</strain>
    </source>
</reference>
<feature type="non-terminal residue" evidence="2">
    <location>
        <position position="137"/>
    </location>
</feature>
<evidence type="ECO:0000256" key="1">
    <source>
        <dbReference type="SAM" id="SignalP"/>
    </source>
</evidence>
<organism evidence="2 3">
    <name type="scientific">Roridomyces roridus</name>
    <dbReference type="NCBI Taxonomy" id="1738132"/>
    <lineage>
        <taxon>Eukaryota</taxon>
        <taxon>Fungi</taxon>
        <taxon>Dikarya</taxon>
        <taxon>Basidiomycota</taxon>
        <taxon>Agaricomycotina</taxon>
        <taxon>Agaricomycetes</taxon>
        <taxon>Agaricomycetidae</taxon>
        <taxon>Agaricales</taxon>
        <taxon>Marasmiineae</taxon>
        <taxon>Mycenaceae</taxon>
        <taxon>Roridomyces</taxon>
    </lineage>
</organism>
<keyword evidence="1" id="KW-0732">Signal</keyword>